<dbReference type="InterPro" id="IPR010836">
    <property type="entry name" value="SapC"/>
</dbReference>
<accession>A0AAW6R0R2</accession>
<dbReference type="Proteomes" id="UP001152518">
    <property type="component" value="Unassembled WGS sequence"/>
</dbReference>
<protein>
    <submittedName>
        <fullName evidence="1">SapC family protein</fullName>
    </submittedName>
</protein>
<organism evidence="1">
    <name type="scientific">Shewanella xiamenensis</name>
    <dbReference type="NCBI Taxonomy" id="332186"/>
    <lineage>
        <taxon>Bacteria</taxon>
        <taxon>Pseudomonadati</taxon>
        <taxon>Pseudomonadota</taxon>
        <taxon>Gammaproteobacteria</taxon>
        <taxon>Alteromonadales</taxon>
        <taxon>Shewanellaceae</taxon>
        <taxon>Shewanella</taxon>
    </lineage>
</organism>
<reference evidence="1" key="1">
    <citation type="journal article" date="2019" name="Int J Environ Res Public Health">
        <title>Characterization of Chromosome-Mediated BlaOXA-894 in Shewanella xiamenensis Isolated from Pig Wastewater.</title>
        <authorList>
            <person name="Zou H."/>
            <person name="Zhou Z."/>
            <person name="Xia H."/>
            <person name="Zhao Q."/>
            <person name="Li X."/>
        </authorList>
    </citation>
    <scope>NUCLEOTIDE SEQUENCE</scope>
    <source>
        <strain evidence="1">2015oxa</strain>
    </source>
</reference>
<gene>
    <name evidence="1" type="ORF">E2650_15025</name>
</gene>
<dbReference type="AlphaFoldDB" id="A0AAW6R0R2"/>
<dbReference type="EMBL" id="SUNE01000011">
    <property type="protein sequence ID" value="MDG5901182.1"/>
    <property type="molecule type" value="Genomic_DNA"/>
</dbReference>
<name>A0AAW6R0R2_9GAMM</name>
<comment type="caution">
    <text evidence="1">The sequence shown here is derived from an EMBL/GenBank/DDBJ whole genome shotgun (WGS) entry which is preliminary data.</text>
</comment>
<evidence type="ECO:0000313" key="1">
    <source>
        <dbReference type="EMBL" id="MDG5901182.1"/>
    </source>
</evidence>
<dbReference type="RefSeq" id="WP_279255463.1">
    <property type="nucleotide sequence ID" value="NZ_CP143635.1"/>
</dbReference>
<proteinExistence type="predicted"/>
<sequence length="229" mass="25874">MKTQFVPLNDASHKNLAIGDKVDYSLFETMHMLPLQVQEFMSAATSFPIVFTKNAQTGEFLSIAITALKPNTNKLLKNGQWQCRYLPIQVQLYPFGMSYIDNDNVILGVDVNNSSVAEHEAHRLFDESGNQTVYLSKKLELASLQASYHEMTKYFIKVLLNHGLLQPRILTVTTLDGTKTNIDGIYTIDEGKLQQLDDTTLLDFAKRGFYSAIYAHLCSLNLIDLVMEK</sequence>
<dbReference type="Pfam" id="PF07277">
    <property type="entry name" value="SapC"/>
    <property type="match status" value="1"/>
</dbReference>
<reference evidence="1" key="2">
    <citation type="submission" date="2019-04" db="EMBL/GenBank/DDBJ databases">
        <authorList>
            <person name="Zou H."/>
        </authorList>
    </citation>
    <scope>NUCLEOTIDE SEQUENCE</scope>
    <source>
        <strain evidence="1">2015oxa</strain>
    </source>
</reference>